<feature type="non-terminal residue" evidence="2">
    <location>
        <position position="241"/>
    </location>
</feature>
<accession>A0A085N956</accession>
<dbReference type="Proteomes" id="UP000030758">
    <property type="component" value="Unassembled WGS sequence"/>
</dbReference>
<reference evidence="2 3" key="1">
    <citation type="journal article" date="2014" name="Nat. Genet.">
        <title>Genome and transcriptome of the porcine whipworm Trichuris suis.</title>
        <authorList>
            <person name="Jex A.R."/>
            <person name="Nejsum P."/>
            <person name="Schwarz E.M."/>
            <person name="Hu L."/>
            <person name="Young N.D."/>
            <person name="Hall R.S."/>
            <person name="Korhonen P.K."/>
            <person name="Liao S."/>
            <person name="Thamsborg S."/>
            <person name="Xia J."/>
            <person name="Xu P."/>
            <person name="Wang S."/>
            <person name="Scheerlinck J.P."/>
            <person name="Hofmann A."/>
            <person name="Sternberg P.W."/>
            <person name="Wang J."/>
            <person name="Gasser R.B."/>
        </authorList>
    </citation>
    <scope>NUCLEOTIDE SEQUENCE [LARGE SCALE GENOMIC DNA]</scope>
    <source>
        <strain evidence="2">DCEP-RM93F</strain>
        <strain evidence="1">DCEP-RM93M</strain>
    </source>
</reference>
<proteinExistence type="predicted"/>
<organism evidence="2">
    <name type="scientific">Trichuris suis</name>
    <name type="common">pig whipworm</name>
    <dbReference type="NCBI Taxonomy" id="68888"/>
    <lineage>
        <taxon>Eukaryota</taxon>
        <taxon>Metazoa</taxon>
        <taxon>Ecdysozoa</taxon>
        <taxon>Nematoda</taxon>
        <taxon>Enoplea</taxon>
        <taxon>Dorylaimia</taxon>
        <taxon>Trichinellida</taxon>
        <taxon>Trichuridae</taxon>
        <taxon>Trichuris</taxon>
    </lineage>
</organism>
<name>A0A085N956_9BILA</name>
<dbReference type="Proteomes" id="UP000030764">
    <property type="component" value="Unassembled WGS sequence"/>
</dbReference>
<dbReference type="InterPro" id="IPR021109">
    <property type="entry name" value="Peptidase_aspartic_dom_sf"/>
</dbReference>
<dbReference type="SUPFAM" id="SSF50630">
    <property type="entry name" value="Acid proteases"/>
    <property type="match status" value="1"/>
</dbReference>
<gene>
    <name evidence="1" type="ORF">M513_03181</name>
    <name evidence="2" type="ORF">M514_03181</name>
</gene>
<keyword evidence="3" id="KW-1185">Reference proteome</keyword>
<dbReference type="EMBL" id="KL363196">
    <property type="protein sequence ID" value="KFD56057.1"/>
    <property type="molecule type" value="Genomic_DNA"/>
</dbReference>
<evidence type="ECO:0000313" key="3">
    <source>
        <dbReference type="Proteomes" id="UP000030764"/>
    </source>
</evidence>
<evidence type="ECO:0000313" key="2">
    <source>
        <dbReference type="EMBL" id="KFD66002.1"/>
    </source>
</evidence>
<sequence>MAEESDDYETDIGLAAPGARDENSGIRCLCLWRSQSFRPGVPHAAAHACCRSRTPTSVHGPGKRSEGGGACASLLLPLTVALPMVWMRVNGVRRRLLVDTGCARCIADAHCCEGWRKQRVTVLTVSGEQFPCIGAGEVTLRPPGGGCVTVDVIASDRRPLDFDFILGMSGIAALGGVAVSKKGKVRFGPLRTEICASVDAKLRIDEKDFLVTYDPAVRSWTAAWKRSNGSAPDTLSNRMEE</sequence>
<dbReference type="OrthoDB" id="5918705at2759"/>
<dbReference type="Gene3D" id="2.40.70.10">
    <property type="entry name" value="Acid Proteases"/>
    <property type="match status" value="1"/>
</dbReference>
<dbReference type="EMBL" id="KL367529">
    <property type="protein sequence ID" value="KFD66002.1"/>
    <property type="molecule type" value="Genomic_DNA"/>
</dbReference>
<protein>
    <submittedName>
        <fullName evidence="2">Uncharacterized protein</fullName>
    </submittedName>
</protein>
<dbReference type="AlphaFoldDB" id="A0A085N956"/>
<evidence type="ECO:0000313" key="1">
    <source>
        <dbReference type="EMBL" id="KFD56057.1"/>
    </source>
</evidence>